<reference evidence="3" key="1">
    <citation type="journal article" date="2021" name="Mol. Ecol. Resour.">
        <title>Apolygus lucorum genome provides insights into omnivorousness and mesophyll feeding.</title>
        <authorList>
            <person name="Liu Y."/>
            <person name="Liu H."/>
            <person name="Wang H."/>
            <person name="Huang T."/>
            <person name="Liu B."/>
            <person name="Yang B."/>
            <person name="Yin L."/>
            <person name="Li B."/>
            <person name="Zhang Y."/>
            <person name="Zhang S."/>
            <person name="Jiang F."/>
            <person name="Zhang X."/>
            <person name="Ren Y."/>
            <person name="Wang B."/>
            <person name="Wang S."/>
            <person name="Lu Y."/>
            <person name="Wu K."/>
            <person name="Fan W."/>
            <person name="Wang G."/>
        </authorList>
    </citation>
    <scope>NUCLEOTIDE SEQUENCE</scope>
    <source>
        <strain evidence="3">12Hb</strain>
    </source>
</reference>
<feature type="coiled-coil region" evidence="1">
    <location>
        <begin position="238"/>
        <end position="360"/>
    </location>
</feature>
<feature type="compositionally biased region" description="Polar residues" evidence="2">
    <location>
        <begin position="26"/>
        <end position="36"/>
    </location>
</feature>
<comment type="caution">
    <text evidence="3">The sequence shown here is derived from an EMBL/GenBank/DDBJ whole genome shotgun (WGS) entry which is preliminary data.</text>
</comment>
<keyword evidence="1" id="KW-0175">Coiled coil</keyword>
<dbReference type="AlphaFoldDB" id="A0A8S9WSS8"/>
<proteinExistence type="predicted"/>
<name>A0A8S9WSS8_APOLU</name>
<gene>
    <name evidence="3" type="ORF">GE061_006100</name>
</gene>
<feature type="region of interest" description="Disordered" evidence="2">
    <location>
        <begin position="75"/>
        <end position="106"/>
    </location>
</feature>
<sequence>MNDQEVDDDAPKPHHPTVSCDGEGENQPTFGGSESSGCVSWDTVVAAEDVFVEKHCGDGSAILKSNLPRRQELTECTSAEKKPASKLSTKTASEKMSGKPAVVRKKTDPHMTKFKFSLQKYNKALKTITDGQVSLKYMHDKLVKLRDELLQTGNYKEEDLAFDSPNFREGTQLAPGQVAMIDFEPPKPESSVDLKYFLEQKNRELEALVSKNGSKATTLTNPHLSSDFLLTKNLRAKIKCTNAKALETERKLEEVKMENEDLKRQVFEFKTAIDEMEVLQMQAASKHQQAIDDLSEMRKEVEKKNEDALELIAVMSEKLSKLRAEYDAFQKENEASKKMVEELKQDYNESLAKCMEASKKWEAINDRYVSQKQMKDSIVSDFVKLGVSYKKLQSAFEDMAAENVSLKDQFGAQKGKNCQKGSSFRCFRKKSLDASRNKHVPRQRRVAVQTSEVLIHPVTSVLSGTWTDQCGDGLAQQHVDRSAYQEQMRKVEQDMKALREENANYVEKHKLLIRQVLRLDKQCHLQLSENRRQLKLIGEMKGNSKHLEEEIAVLRNKLGPAETHTSKGSAKTLPSESSSSKTKRSKVSFAVKNHPSKNSLQHSKKTWLKSLWSKENKQE</sequence>
<keyword evidence="4" id="KW-1185">Reference proteome</keyword>
<evidence type="ECO:0000256" key="2">
    <source>
        <dbReference type="SAM" id="MobiDB-lite"/>
    </source>
</evidence>
<feature type="region of interest" description="Disordered" evidence="2">
    <location>
        <begin position="1"/>
        <end position="36"/>
    </location>
</feature>
<evidence type="ECO:0000313" key="3">
    <source>
        <dbReference type="EMBL" id="KAF6199802.1"/>
    </source>
</evidence>
<protein>
    <submittedName>
        <fullName evidence="3">Uncharacterized protein</fullName>
    </submittedName>
</protein>
<dbReference type="Proteomes" id="UP000466442">
    <property type="component" value="Unassembled WGS sequence"/>
</dbReference>
<dbReference type="EMBL" id="WIXP02000014">
    <property type="protein sequence ID" value="KAF6199802.1"/>
    <property type="molecule type" value="Genomic_DNA"/>
</dbReference>
<organism evidence="3 4">
    <name type="scientific">Apolygus lucorum</name>
    <name type="common">Small green plant bug</name>
    <name type="synonym">Lygocoris lucorum</name>
    <dbReference type="NCBI Taxonomy" id="248454"/>
    <lineage>
        <taxon>Eukaryota</taxon>
        <taxon>Metazoa</taxon>
        <taxon>Ecdysozoa</taxon>
        <taxon>Arthropoda</taxon>
        <taxon>Hexapoda</taxon>
        <taxon>Insecta</taxon>
        <taxon>Pterygota</taxon>
        <taxon>Neoptera</taxon>
        <taxon>Paraneoptera</taxon>
        <taxon>Hemiptera</taxon>
        <taxon>Heteroptera</taxon>
        <taxon>Panheteroptera</taxon>
        <taxon>Cimicomorpha</taxon>
        <taxon>Miridae</taxon>
        <taxon>Mirini</taxon>
        <taxon>Apolygus</taxon>
    </lineage>
</organism>
<feature type="region of interest" description="Disordered" evidence="2">
    <location>
        <begin position="558"/>
        <end position="619"/>
    </location>
</feature>
<feature type="compositionally biased region" description="Low complexity" evidence="2">
    <location>
        <begin position="569"/>
        <end position="580"/>
    </location>
</feature>
<accession>A0A8S9WSS8</accession>
<evidence type="ECO:0000313" key="4">
    <source>
        <dbReference type="Proteomes" id="UP000466442"/>
    </source>
</evidence>
<evidence type="ECO:0000256" key="1">
    <source>
        <dbReference type="SAM" id="Coils"/>
    </source>
</evidence>
<feature type="coiled-coil region" evidence="1">
    <location>
        <begin position="481"/>
        <end position="557"/>
    </location>
</feature>